<name>A0AAU8M0B7_9BACT</name>
<dbReference type="PANTHER" id="PTHR34071">
    <property type="entry name" value="5-NITROIMIDAZOLE ANTIBIOTICS RESISTANCE PROTEIN, NIMA-FAMILY-RELATED PROTEIN-RELATED"/>
    <property type="match status" value="1"/>
</dbReference>
<gene>
    <name evidence="1" type="ORF">Q3M24_07025</name>
</gene>
<sequence>MRRADRAIDIDEAREILNIAPYGVLSLVSSDNTPYGIPLNFALEGDGIYFHSAKEGRKIDLLAENQEASFCAVGNAEVLPEQFATNYESAIATGTVEELVAGEKRLGLLILLKKYSPEYINAGLEYTEKFLDKTRVFRMNVASITGKARQ</sequence>
<reference evidence="1" key="2">
    <citation type="submission" date="2024-06" db="EMBL/GenBank/DDBJ databases">
        <authorList>
            <person name="Plum-Jensen L.E."/>
            <person name="Schramm A."/>
            <person name="Marshall I.P.G."/>
        </authorList>
    </citation>
    <scope>NUCLEOTIDE SEQUENCE</scope>
    <source>
        <strain evidence="1">Rat1</strain>
    </source>
</reference>
<proteinExistence type="predicted"/>
<dbReference type="InterPro" id="IPR012349">
    <property type="entry name" value="Split_barrel_FMN-bd"/>
</dbReference>
<dbReference type="PANTHER" id="PTHR34071:SF2">
    <property type="entry name" value="FLAVIN-NUCLEOTIDE-BINDING PROTEIN"/>
    <property type="match status" value="1"/>
</dbReference>
<dbReference type="SUPFAM" id="SSF50475">
    <property type="entry name" value="FMN-binding split barrel"/>
    <property type="match status" value="1"/>
</dbReference>
<accession>A0AAU8M0B7</accession>
<dbReference type="AlphaFoldDB" id="A0AAU8M0B7"/>
<dbReference type="EMBL" id="CP159373">
    <property type="protein sequence ID" value="XCN74492.1"/>
    <property type="molecule type" value="Genomic_DNA"/>
</dbReference>
<organism evidence="1">
    <name type="scientific">Candidatus Electrothrix aestuarii</name>
    <dbReference type="NCBI Taxonomy" id="3062594"/>
    <lineage>
        <taxon>Bacteria</taxon>
        <taxon>Pseudomonadati</taxon>
        <taxon>Thermodesulfobacteriota</taxon>
        <taxon>Desulfobulbia</taxon>
        <taxon>Desulfobulbales</taxon>
        <taxon>Desulfobulbaceae</taxon>
        <taxon>Candidatus Electrothrix</taxon>
    </lineage>
</organism>
<evidence type="ECO:0000313" key="1">
    <source>
        <dbReference type="EMBL" id="XCN74492.1"/>
    </source>
</evidence>
<dbReference type="KEGG" id="eaj:Q3M24_07025"/>
<dbReference type="InterPro" id="IPR024747">
    <property type="entry name" value="Pyridox_Oxase-rel"/>
</dbReference>
<dbReference type="Gene3D" id="2.30.110.10">
    <property type="entry name" value="Electron Transport, Fmn-binding Protein, Chain A"/>
    <property type="match status" value="1"/>
</dbReference>
<reference evidence="1" key="1">
    <citation type="journal article" date="2024" name="Syst. Appl. Microbiol.">
        <title>First single-strain enrichments of Electrothrix cable bacteria, description of E. aestuarii sp. nov. and E. rattekaaiensis sp. nov., and proposal of a cable bacteria taxonomy following the rules of the SeqCode.</title>
        <authorList>
            <person name="Plum-Jensen L.E."/>
            <person name="Schramm A."/>
            <person name="Marshall I.P.G."/>
        </authorList>
    </citation>
    <scope>NUCLEOTIDE SEQUENCE</scope>
    <source>
        <strain evidence="1">Rat1</strain>
    </source>
</reference>
<dbReference type="Pfam" id="PF12900">
    <property type="entry name" value="Pyridox_ox_2"/>
    <property type="match status" value="1"/>
</dbReference>
<protein>
    <submittedName>
        <fullName evidence="1">Pyridoxamine 5'-phosphate oxidase family protein</fullName>
    </submittedName>
</protein>